<dbReference type="EMBL" id="FODE01000009">
    <property type="protein sequence ID" value="SEN55310.1"/>
    <property type="molecule type" value="Genomic_DNA"/>
</dbReference>
<organism evidence="1 2">
    <name type="scientific">Paracoccus alcaliphilus</name>
    <dbReference type="NCBI Taxonomy" id="34002"/>
    <lineage>
        <taxon>Bacteria</taxon>
        <taxon>Pseudomonadati</taxon>
        <taxon>Pseudomonadota</taxon>
        <taxon>Alphaproteobacteria</taxon>
        <taxon>Rhodobacterales</taxon>
        <taxon>Paracoccaceae</taxon>
        <taxon>Paracoccus</taxon>
    </lineage>
</organism>
<evidence type="ECO:0000313" key="1">
    <source>
        <dbReference type="EMBL" id="SEN55310.1"/>
    </source>
</evidence>
<proteinExistence type="predicted"/>
<dbReference type="Proteomes" id="UP000199054">
    <property type="component" value="Unassembled WGS sequence"/>
</dbReference>
<dbReference type="STRING" id="34002.SAMN04489859_100976"/>
<dbReference type="RefSeq" id="WP_272849133.1">
    <property type="nucleotide sequence ID" value="NZ_CP067126.1"/>
</dbReference>
<reference evidence="1 2" key="1">
    <citation type="submission" date="2016-10" db="EMBL/GenBank/DDBJ databases">
        <authorList>
            <person name="de Groot N.N."/>
        </authorList>
    </citation>
    <scope>NUCLEOTIDE SEQUENCE [LARGE SCALE GENOMIC DNA]</scope>
    <source>
        <strain evidence="1 2">DSM 8512</strain>
    </source>
</reference>
<sequence length="44" mass="4537">MNTRDADLTVPGIGGVFFTSSGILHALAAGDDAALPALWPLDLR</sequence>
<keyword evidence="2" id="KW-1185">Reference proteome</keyword>
<gene>
    <name evidence="1" type="ORF">SAMN04489859_100976</name>
</gene>
<accession>A0A1H8HGR7</accession>
<name>A0A1H8HGR7_9RHOB</name>
<protein>
    <submittedName>
        <fullName evidence="1">Uncharacterized protein</fullName>
    </submittedName>
</protein>
<evidence type="ECO:0000313" key="2">
    <source>
        <dbReference type="Proteomes" id="UP000199054"/>
    </source>
</evidence>
<dbReference type="AlphaFoldDB" id="A0A1H8HGR7"/>